<dbReference type="InterPro" id="IPR036728">
    <property type="entry name" value="PBP_GOBP_sf"/>
</dbReference>
<dbReference type="SUPFAM" id="SSF47565">
    <property type="entry name" value="Insect pheromone/odorant-binding proteins"/>
    <property type="match status" value="1"/>
</dbReference>
<dbReference type="Gene3D" id="1.10.238.20">
    <property type="entry name" value="Pheromone/general odorant binding protein domain"/>
    <property type="match status" value="1"/>
</dbReference>
<dbReference type="InterPro" id="IPR006170">
    <property type="entry name" value="PBP/GOBP"/>
</dbReference>
<keyword evidence="1" id="KW-0732">Signal</keyword>
<feature type="signal peptide" evidence="1">
    <location>
        <begin position="1"/>
        <end position="17"/>
    </location>
</feature>
<evidence type="ECO:0000256" key="1">
    <source>
        <dbReference type="SAM" id="SignalP"/>
    </source>
</evidence>
<reference evidence="2" key="1">
    <citation type="submission" date="2018-09" db="EMBL/GenBank/DDBJ databases">
        <authorList>
            <person name="Song Y.Q."/>
        </authorList>
    </citation>
    <scope>NUCLEOTIDE SEQUENCE</scope>
    <source>
        <tissue evidence="2">Antenna or genitals</tissue>
    </source>
</reference>
<sequence length="166" mass="19087">MFRQILLLFSIIYLATSEINKKIDENIPDQNRMMGIDAVHDNSIKIDKNTIITRNLKLEKRNRGQKAISNKIEEDQEPYWSYESFSTEVAAHVEQFKKNMSECLKEVQSNDKRPLKRLSPKMEAPVHEDCLIACVLKRNEIIANGKVNKGKGFEISTSSDCKLLMA</sequence>
<protein>
    <submittedName>
        <fullName evidence="2">Odorant binding protein</fullName>
    </submittedName>
</protein>
<dbReference type="GO" id="GO:0005549">
    <property type="term" value="F:odorant binding"/>
    <property type="evidence" value="ECO:0007669"/>
    <property type="project" value="InterPro"/>
</dbReference>
<evidence type="ECO:0000313" key="2">
    <source>
        <dbReference type="EMBL" id="QCF41955.1"/>
    </source>
</evidence>
<name>A0A4D6Q5W3_ATHDI</name>
<dbReference type="EMBL" id="MH900324">
    <property type="protein sequence ID" value="QCF41955.1"/>
    <property type="molecule type" value="mRNA"/>
</dbReference>
<feature type="chain" id="PRO_5020038193" evidence="1">
    <location>
        <begin position="18"/>
        <end position="166"/>
    </location>
</feature>
<accession>A0A4D6Q5W3</accession>
<gene>
    <name evidence="2" type="primary">OBP40</name>
</gene>
<dbReference type="AlphaFoldDB" id="A0A4D6Q5W3"/>
<dbReference type="Pfam" id="PF01395">
    <property type="entry name" value="PBP_GOBP"/>
    <property type="match status" value="1"/>
</dbReference>
<organism evidence="2">
    <name type="scientific">Athetis dissimilis</name>
    <name type="common">Moth</name>
    <name type="synonym">Proxenus dissimilis</name>
    <dbReference type="NCBI Taxonomy" id="1737331"/>
    <lineage>
        <taxon>Eukaryota</taxon>
        <taxon>Metazoa</taxon>
        <taxon>Ecdysozoa</taxon>
        <taxon>Arthropoda</taxon>
        <taxon>Hexapoda</taxon>
        <taxon>Insecta</taxon>
        <taxon>Pterygota</taxon>
        <taxon>Neoptera</taxon>
        <taxon>Endopterygota</taxon>
        <taxon>Lepidoptera</taxon>
        <taxon>Glossata</taxon>
        <taxon>Ditrysia</taxon>
        <taxon>Noctuoidea</taxon>
        <taxon>Noctuidae</taxon>
        <taxon>Noctuinae</taxon>
        <taxon>Athetis</taxon>
    </lineage>
</organism>
<proteinExistence type="evidence at transcript level"/>